<name>A0ABP9CP94_9ACTN</name>
<evidence type="ECO:0000313" key="3">
    <source>
        <dbReference type="EMBL" id="GAA4815316.1"/>
    </source>
</evidence>
<evidence type="ECO:0000313" key="4">
    <source>
        <dbReference type="Proteomes" id="UP001501265"/>
    </source>
</evidence>
<feature type="region of interest" description="Disordered" evidence="1">
    <location>
        <begin position="1"/>
        <end position="58"/>
    </location>
</feature>
<sequence>MTDRAAGEEHDDVEVDAVHAVQGGLGVPDAAGAHGADLHADAEDAQIDREGEGSDPAAIGTAATGIAAVATGAAAVTLVAVLVVFVRHVLLVPSASRARHPRCVSVSPQADTPRPSL</sequence>
<evidence type="ECO:0000256" key="2">
    <source>
        <dbReference type="SAM" id="Phobius"/>
    </source>
</evidence>
<reference evidence="4" key="1">
    <citation type="journal article" date="2019" name="Int. J. Syst. Evol. Microbiol.">
        <title>The Global Catalogue of Microorganisms (GCM) 10K type strain sequencing project: providing services to taxonomists for standard genome sequencing and annotation.</title>
        <authorList>
            <consortium name="The Broad Institute Genomics Platform"/>
            <consortium name="The Broad Institute Genome Sequencing Center for Infectious Disease"/>
            <person name="Wu L."/>
            <person name="Ma J."/>
        </authorList>
    </citation>
    <scope>NUCLEOTIDE SEQUENCE [LARGE SCALE GENOMIC DNA]</scope>
    <source>
        <strain evidence="4">JCM 18081</strain>
    </source>
</reference>
<feature type="transmembrane region" description="Helical" evidence="2">
    <location>
        <begin position="66"/>
        <end position="90"/>
    </location>
</feature>
<feature type="compositionally biased region" description="Basic and acidic residues" evidence="1">
    <location>
        <begin position="36"/>
        <end position="52"/>
    </location>
</feature>
<protein>
    <submittedName>
        <fullName evidence="3">Uncharacterized protein</fullName>
    </submittedName>
</protein>
<accession>A0ABP9CP94</accession>
<organism evidence="3 4">
    <name type="scientific">Streptomyces ziwulingensis</name>
    <dbReference type="NCBI Taxonomy" id="1045501"/>
    <lineage>
        <taxon>Bacteria</taxon>
        <taxon>Bacillati</taxon>
        <taxon>Actinomycetota</taxon>
        <taxon>Actinomycetes</taxon>
        <taxon>Kitasatosporales</taxon>
        <taxon>Streptomycetaceae</taxon>
        <taxon>Streptomyces</taxon>
    </lineage>
</organism>
<keyword evidence="2" id="KW-1133">Transmembrane helix</keyword>
<feature type="region of interest" description="Disordered" evidence="1">
    <location>
        <begin position="96"/>
        <end position="117"/>
    </location>
</feature>
<dbReference type="Proteomes" id="UP001501265">
    <property type="component" value="Unassembled WGS sequence"/>
</dbReference>
<comment type="caution">
    <text evidence="3">The sequence shown here is derived from an EMBL/GenBank/DDBJ whole genome shotgun (WGS) entry which is preliminary data.</text>
</comment>
<evidence type="ECO:0000256" key="1">
    <source>
        <dbReference type="SAM" id="MobiDB-lite"/>
    </source>
</evidence>
<keyword evidence="2" id="KW-0472">Membrane</keyword>
<proteinExistence type="predicted"/>
<dbReference type="EMBL" id="BAABIG010000058">
    <property type="protein sequence ID" value="GAA4815316.1"/>
    <property type="molecule type" value="Genomic_DNA"/>
</dbReference>
<gene>
    <name evidence="3" type="ORF">GCM10023220_54220</name>
</gene>
<keyword evidence="4" id="KW-1185">Reference proteome</keyword>
<keyword evidence="2" id="KW-0812">Transmembrane</keyword>